<comment type="subcellular location">
    <subcellularLocation>
        <location evidence="1 7">Cell membrane</location>
        <topology evidence="1 7">Multi-pass membrane protein</topology>
    </subcellularLocation>
</comment>
<keyword evidence="4 7" id="KW-0812">Transmembrane</keyword>
<evidence type="ECO:0000256" key="7">
    <source>
        <dbReference type="RuleBase" id="RU363032"/>
    </source>
</evidence>
<dbReference type="PANTHER" id="PTHR43005:SF1">
    <property type="entry name" value="SPERMIDINE_PUTRESCINE TRANSPORT SYSTEM PERMEASE PROTEIN"/>
    <property type="match status" value="1"/>
</dbReference>
<feature type="transmembrane region" description="Helical" evidence="7">
    <location>
        <begin position="87"/>
        <end position="109"/>
    </location>
</feature>
<evidence type="ECO:0000256" key="3">
    <source>
        <dbReference type="ARBA" id="ARBA00022475"/>
    </source>
</evidence>
<evidence type="ECO:0000256" key="6">
    <source>
        <dbReference type="ARBA" id="ARBA00023136"/>
    </source>
</evidence>
<dbReference type="InterPro" id="IPR035906">
    <property type="entry name" value="MetI-like_sf"/>
</dbReference>
<dbReference type="PANTHER" id="PTHR43005">
    <property type="entry name" value="BLR7065 PROTEIN"/>
    <property type="match status" value="1"/>
</dbReference>
<accession>A0A4R8M1Q6</accession>
<name>A0A4R8M1Q6_9BURK</name>
<dbReference type="InterPro" id="IPR000515">
    <property type="entry name" value="MetI-like"/>
</dbReference>
<keyword evidence="6 7" id="KW-0472">Membrane</keyword>
<dbReference type="GO" id="GO:0055085">
    <property type="term" value="P:transmembrane transport"/>
    <property type="evidence" value="ECO:0007669"/>
    <property type="project" value="InterPro"/>
</dbReference>
<evidence type="ECO:0000256" key="4">
    <source>
        <dbReference type="ARBA" id="ARBA00022692"/>
    </source>
</evidence>
<evidence type="ECO:0000313" key="9">
    <source>
        <dbReference type="EMBL" id="TDY54794.1"/>
    </source>
</evidence>
<dbReference type="PROSITE" id="PS50928">
    <property type="entry name" value="ABC_TM1"/>
    <property type="match status" value="1"/>
</dbReference>
<proteinExistence type="inferred from homology"/>
<gene>
    <name evidence="9" type="ORF">BX592_101250</name>
</gene>
<evidence type="ECO:0000256" key="5">
    <source>
        <dbReference type="ARBA" id="ARBA00022989"/>
    </source>
</evidence>
<feature type="transmembrane region" description="Helical" evidence="7">
    <location>
        <begin position="229"/>
        <end position="251"/>
    </location>
</feature>
<evidence type="ECO:0000313" key="10">
    <source>
        <dbReference type="Proteomes" id="UP000295509"/>
    </source>
</evidence>
<feature type="transmembrane region" description="Helical" evidence="7">
    <location>
        <begin position="177"/>
        <end position="199"/>
    </location>
</feature>
<dbReference type="EMBL" id="SORE01000001">
    <property type="protein sequence ID" value="TDY54794.1"/>
    <property type="molecule type" value="Genomic_DNA"/>
</dbReference>
<dbReference type="CDD" id="cd06261">
    <property type="entry name" value="TM_PBP2"/>
    <property type="match status" value="1"/>
</dbReference>
<reference evidence="9 10" key="1">
    <citation type="submission" date="2019-03" db="EMBL/GenBank/DDBJ databases">
        <title>Genomic Encyclopedia of Type Strains, Phase III (KMG-III): the genomes of soil and plant-associated and newly described type strains.</title>
        <authorList>
            <person name="Whitman W."/>
        </authorList>
    </citation>
    <scope>NUCLEOTIDE SEQUENCE [LARGE SCALE GENOMIC DNA]</scope>
    <source>
        <strain evidence="9 10">LMG 29544</strain>
    </source>
</reference>
<dbReference type="GO" id="GO:0005886">
    <property type="term" value="C:plasma membrane"/>
    <property type="evidence" value="ECO:0007669"/>
    <property type="project" value="UniProtKB-SubCell"/>
</dbReference>
<keyword evidence="2 7" id="KW-0813">Transport</keyword>
<dbReference type="SUPFAM" id="SSF161098">
    <property type="entry name" value="MetI-like"/>
    <property type="match status" value="1"/>
</dbReference>
<protein>
    <submittedName>
        <fullName evidence="9">Carbohydrate ABC transporter membrane protein 1 (CUT1 family)</fullName>
    </submittedName>
</protein>
<keyword evidence="3" id="KW-1003">Cell membrane</keyword>
<evidence type="ECO:0000259" key="8">
    <source>
        <dbReference type="PROSITE" id="PS50928"/>
    </source>
</evidence>
<keyword evidence="5 7" id="KW-1133">Transmembrane helix</keyword>
<keyword evidence="10" id="KW-1185">Reference proteome</keyword>
<evidence type="ECO:0000256" key="2">
    <source>
        <dbReference type="ARBA" id="ARBA00022448"/>
    </source>
</evidence>
<comment type="caution">
    <text evidence="9">The sequence shown here is derived from an EMBL/GenBank/DDBJ whole genome shotgun (WGS) entry which is preliminary data.</text>
</comment>
<feature type="transmembrane region" description="Helical" evidence="7">
    <location>
        <begin position="280"/>
        <end position="299"/>
    </location>
</feature>
<evidence type="ECO:0000256" key="1">
    <source>
        <dbReference type="ARBA" id="ARBA00004651"/>
    </source>
</evidence>
<organism evidence="9 10">
    <name type="scientific">Paraburkholderia rhizosphaerae</name>
    <dbReference type="NCBI Taxonomy" id="480658"/>
    <lineage>
        <taxon>Bacteria</taxon>
        <taxon>Pseudomonadati</taxon>
        <taxon>Pseudomonadota</taxon>
        <taxon>Betaproteobacteria</taxon>
        <taxon>Burkholderiales</taxon>
        <taxon>Burkholderiaceae</taxon>
        <taxon>Paraburkholderia</taxon>
    </lineage>
</organism>
<dbReference type="Gene3D" id="1.10.3720.10">
    <property type="entry name" value="MetI-like"/>
    <property type="match status" value="1"/>
</dbReference>
<dbReference type="Pfam" id="PF00528">
    <property type="entry name" value="BPD_transp_1"/>
    <property type="match status" value="1"/>
</dbReference>
<feature type="transmembrane region" description="Helical" evidence="7">
    <location>
        <begin position="121"/>
        <end position="141"/>
    </location>
</feature>
<sequence>MSRSASASAPAALPTAGSVTPRMITPWLLIAPSLILALFIISYPIFNIVYQSVHDVSRFGAIRDFNGLQNFLAVFADPVFLEATRHTLVWTAFVVGGTILISVPVALVLNQDFYGRGIARTIVMLPWSVSLTMSAVVWRWAFNDDYGMVNVTLQRLGLIGGPIHWLATPELAFPVEIGVGILVSIPFTVTILLGGLSSVPGDIYEAARIDGASAWQQFRQLTLPLLRPFINMAILLNVIYVFNSFPIIWVMTQGGPDNGTHILVTYLYELGFRLGRPGQAAAVSLIMLVMLFVFSMAYLRMQPSKEGDAA</sequence>
<dbReference type="AlphaFoldDB" id="A0A4R8M1Q6"/>
<feature type="domain" description="ABC transmembrane type-1" evidence="8">
    <location>
        <begin position="84"/>
        <end position="298"/>
    </location>
</feature>
<dbReference type="Proteomes" id="UP000295509">
    <property type="component" value="Unassembled WGS sequence"/>
</dbReference>
<comment type="similarity">
    <text evidence="7">Belongs to the binding-protein-dependent transport system permease family.</text>
</comment>
<feature type="transmembrane region" description="Helical" evidence="7">
    <location>
        <begin position="27"/>
        <end position="50"/>
    </location>
</feature>